<dbReference type="Proteomes" id="UP000679220">
    <property type="component" value="Unassembled WGS sequence"/>
</dbReference>
<dbReference type="AlphaFoldDB" id="A0A941F3M1"/>
<keyword evidence="1" id="KW-0732">Signal</keyword>
<evidence type="ECO:0000256" key="1">
    <source>
        <dbReference type="SAM" id="SignalP"/>
    </source>
</evidence>
<evidence type="ECO:0000313" key="2">
    <source>
        <dbReference type="EMBL" id="MBR8535727.1"/>
    </source>
</evidence>
<comment type="caution">
    <text evidence="2">The sequence shown here is derived from an EMBL/GenBank/DDBJ whole genome shotgun (WGS) entry which is preliminary data.</text>
</comment>
<proteinExistence type="predicted"/>
<evidence type="ECO:0008006" key="4">
    <source>
        <dbReference type="Google" id="ProtNLM"/>
    </source>
</evidence>
<dbReference type="RefSeq" id="WP_212189940.1">
    <property type="nucleotide sequence ID" value="NZ_JAGTAR010000011.1"/>
</dbReference>
<dbReference type="EMBL" id="JAGTAR010000011">
    <property type="protein sequence ID" value="MBR8535727.1"/>
    <property type="molecule type" value="Genomic_DNA"/>
</dbReference>
<evidence type="ECO:0000313" key="3">
    <source>
        <dbReference type="Proteomes" id="UP000679220"/>
    </source>
</evidence>
<sequence length="73" mass="8156">MKNFIALVFVFTLLLVSCKPKASKEQKTTQEVPTETVVPPYENVSESVERIDSVAAELESSIEKLDEALNELE</sequence>
<dbReference type="PROSITE" id="PS51257">
    <property type="entry name" value="PROKAR_LIPOPROTEIN"/>
    <property type="match status" value="1"/>
</dbReference>
<reference evidence="2" key="1">
    <citation type="journal article" date="2018" name="Int. J. Syst. Evol. Microbiol.">
        <title>Carboxylicivirga sediminis sp. nov., isolated from coastal sediment.</title>
        <authorList>
            <person name="Wang F.Q."/>
            <person name="Ren L.H."/>
            <person name="Zou R.J."/>
            <person name="Sun Y.Z."/>
            <person name="Liu X.J."/>
            <person name="Jiang F."/>
            <person name="Liu L.J."/>
        </authorList>
    </citation>
    <scope>NUCLEOTIDE SEQUENCE</scope>
    <source>
        <strain evidence="2">JR1</strain>
    </source>
</reference>
<gene>
    <name evidence="2" type="ORF">KDU71_09185</name>
</gene>
<reference evidence="2" key="2">
    <citation type="submission" date="2021-04" db="EMBL/GenBank/DDBJ databases">
        <authorList>
            <person name="Zhang T."/>
            <person name="Zhang Y."/>
            <person name="Lu D."/>
            <person name="Zuo D."/>
            <person name="Du Z."/>
        </authorList>
    </citation>
    <scope>NUCLEOTIDE SEQUENCE</scope>
    <source>
        <strain evidence="2">JR1</strain>
    </source>
</reference>
<feature type="signal peptide" evidence="1">
    <location>
        <begin position="1"/>
        <end position="22"/>
    </location>
</feature>
<name>A0A941F3M1_9BACT</name>
<protein>
    <recommendedName>
        <fullName evidence="4">Lipoprotein</fullName>
    </recommendedName>
</protein>
<organism evidence="2 3">
    <name type="scientific">Carboxylicivirga sediminis</name>
    <dbReference type="NCBI Taxonomy" id="2006564"/>
    <lineage>
        <taxon>Bacteria</taxon>
        <taxon>Pseudomonadati</taxon>
        <taxon>Bacteroidota</taxon>
        <taxon>Bacteroidia</taxon>
        <taxon>Marinilabiliales</taxon>
        <taxon>Marinilabiliaceae</taxon>
        <taxon>Carboxylicivirga</taxon>
    </lineage>
</organism>
<feature type="chain" id="PRO_5037727884" description="Lipoprotein" evidence="1">
    <location>
        <begin position="23"/>
        <end position="73"/>
    </location>
</feature>
<accession>A0A941F3M1</accession>
<keyword evidence="3" id="KW-1185">Reference proteome</keyword>